<feature type="coiled-coil region" evidence="4">
    <location>
        <begin position="247"/>
        <end position="526"/>
    </location>
</feature>
<evidence type="ECO:0000313" key="6">
    <source>
        <dbReference type="EMBL" id="CAD8145687.1"/>
    </source>
</evidence>
<dbReference type="Proteomes" id="UP000689195">
    <property type="component" value="Unassembled WGS sequence"/>
</dbReference>
<keyword evidence="7" id="KW-1185">Reference proteome</keyword>
<keyword evidence="4" id="KW-0175">Coiled coil</keyword>
<sequence>MERLKITCQMPSGQKYFFDCEIQNIRKELYKRTTQIPYDNIILIDDSDQLYTASSALYQVNRKQIKDAVFFKVVDALQLYREYKELLSIKQDNYQKLLETQQQLKKLDQYIKEKEIQHKTDIDKISERNKSQIVDILRTQQAEIEKIKAEKEQKIQEVQDKHNKLELDLNQMIIKSNTQNQNNVQLQAENQTLKQNIEESQNKLIQEKNPLNSQWQTYCQQLNTQLQQQLQQKQQIDFQAQSLYSNIGSLQIQIQELGNELSTQQNEVGKYKSQLKTEKEKLEKANESLSQFETKVAQQVDEMSKSEKKKKKLEDKIQDLEINHKITTNNFNIASSTLSSQELEIKKLKENNKSLNQNINQLGYDNQELLHNKNILEAKIIDLNQQIIQLNQNIDQLNEKIQQQQELLKKKEQEFNKLTKELKVLEQQKQQIDIEGQNLRNQLSQLNLKLEEQQYRVQQSQQEIIKLKNYITTLEQKEKDITNQNSENLVKITQQNNQILQKNGEIFELELKLSQIKNQFQQIEEKNKIDQFSTEQYQKKLDEKNLALKSEIEQINFKLTIKEHILKKLQIQIRDDVYFDKIIGLMDKIMKSPHKIYQFDQNENGIFDLKEYEIFEIIMEYNQAKELLNKNHYFLFEQCLKKNPKGYVTLNRSVQPNAESTFFKGFLSQVKDSTQNEFQGKFFLRKDLIQQTQPFTTIQEAIQFSKNNFLCQLLIEQFNQVLKSQRLKTGDFQIARQFVLKLKDKEEFYYCEMVEEGEFQKINGGTFLPQVSQADSYFNAFSKYVYAFSKENYIITHLQICGKKVYDMIVSTNYKGLFSSLDQGDLEIRQFLDIINIQPADIIQSYWNLNVEKKAKGGFE</sequence>
<accession>A0A8S1T2M4</accession>
<reference evidence="6" key="1">
    <citation type="submission" date="2021-01" db="EMBL/GenBank/DDBJ databases">
        <authorList>
            <consortium name="Genoscope - CEA"/>
            <person name="William W."/>
        </authorList>
    </citation>
    <scope>NUCLEOTIDE SEQUENCE</scope>
</reference>
<evidence type="ECO:0000256" key="3">
    <source>
        <dbReference type="ARBA" id="ARBA00022777"/>
    </source>
</evidence>
<gene>
    <name evidence="6" type="ORF">PPENT_87.1.T0140374</name>
</gene>
<protein>
    <recommendedName>
        <fullName evidence="5">Alpha-type protein kinase domain-containing protein</fullName>
    </recommendedName>
</protein>
<dbReference type="GO" id="GO:0004674">
    <property type="term" value="F:protein serine/threonine kinase activity"/>
    <property type="evidence" value="ECO:0007669"/>
    <property type="project" value="UniProtKB-KW"/>
</dbReference>
<keyword evidence="2" id="KW-0808">Transferase</keyword>
<keyword evidence="3" id="KW-0418">Kinase</keyword>
<evidence type="ECO:0000256" key="2">
    <source>
        <dbReference type="ARBA" id="ARBA00022679"/>
    </source>
</evidence>
<feature type="coiled-coil region" evidence="4">
    <location>
        <begin position="97"/>
        <end position="203"/>
    </location>
</feature>
<evidence type="ECO:0000259" key="5">
    <source>
        <dbReference type="Pfam" id="PF02816"/>
    </source>
</evidence>
<comment type="caution">
    <text evidence="6">The sequence shown here is derived from an EMBL/GenBank/DDBJ whole genome shotgun (WGS) entry which is preliminary data.</text>
</comment>
<dbReference type="Pfam" id="PF02816">
    <property type="entry name" value="Alpha_kinase"/>
    <property type="match status" value="1"/>
</dbReference>
<proteinExistence type="predicted"/>
<evidence type="ECO:0000313" key="7">
    <source>
        <dbReference type="Proteomes" id="UP000689195"/>
    </source>
</evidence>
<dbReference type="GO" id="GO:0005524">
    <property type="term" value="F:ATP binding"/>
    <property type="evidence" value="ECO:0007669"/>
    <property type="project" value="InterPro"/>
</dbReference>
<dbReference type="InterPro" id="IPR004166">
    <property type="entry name" value="a-kinase_dom"/>
</dbReference>
<keyword evidence="1" id="KW-0723">Serine/threonine-protein kinase</keyword>
<evidence type="ECO:0000256" key="4">
    <source>
        <dbReference type="SAM" id="Coils"/>
    </source>
</evidence>
<evidence type="ECO:0000256" key="1">
    <source>
        <dbReference type="ARBA" id="ARBA00022527"/>
    </source>
</evidence>
<dbReference type="OrthoDB" id="311121at2759"/>
<name>A0A8S1T2M4_9CILI</name>
<feature type="domain" description="Alpha-type protein kinase" evidence="5">
    <location>
        <begin position="689"/>
        <end position="833"/>
    </location>
</feature>
<dbReference type="EMBL" id="CAJJDO010000014">
    <property type="protein sequence ID" value="CAD8145687.1"/>
    <property type="molecule type" value="Genomic_DNA"/>
</dbReference>
<organism evidence="6 7">
    <name type="scientific">Paramecium pentaurelia</name>
    <dbReference type="NCBI Taxonomy" id="43138"/>
    <lineage>
        <taxon>Eukaryota</taxon>
        <taxon>Sar</taxon>
        <taxon>Alveolata</taxon>
        <taxon>Ciliophora</taxon>
        <taxon>Intramacronucleata</taxon>
        <taxon>Oligohymenophorea</taxon>
        <taxon>Peniculida</taxon>
        <taxon>Parameciidae</taxon>
        <taxon>Paramecium</taxon>
    </lineage>
</organism>
<dbReference type="AlphaFoldDB" id="A0A8S1T2M4"/>